<dbReference type="Pfam" id="PF13588">
    <property type="entry name" value="HSDR_N_2"/>
    <property type="match status" value="1"/>
</dbReference>
<evidence type="ECO:0000259" key="1">
    <source>
        <dbReference type="Pfam" id="PF13588"/>
    </source>
</evidence>
<organism evidence="2 3">
    <name type="scientific">Clostridium pasteurianum BC1</name>
    <dbReference type="NCBI Taxonomy" id="86416"/>
    <lineage>
        <taxon>Bacteria</taxon>
        <taxon>Bacillati</taxon>
        <taxon>Bacillota</taxon>
        <taxon>Clostridia</taxon>
        <taxon>Eubacteriales</taxon>
        <taxon>Clostridiaceae</taxon>
        <taxon>Clostridium</taxon>
    </lineage>
</organism>
<dbReference type="Proteomes" id="UP000013523">
    <property type="component" value="Chromosome"/>
</dbReference>
<name>R4KAS3_CLOPA</name>
<dbReference type="EMBL" id="CP003261">
    <property type="protein sequence ID" value="AGK97609.1"/>
    <property type="molecule type" value="Genomic_DNA"/>
</dbReference>
<dbReference type="HOGENOM" id="CLU_1352677_0_0_9"/>
<evidence type="ECO:0000313" key="3">
    <source>
        <dbReference type="Proteomes" id="UP000013523"/>
    </source>
</evidence>
<evidence type="ECO:0000313" key="2">
    <source>
        <dbReference type="EMBL" id="AGK97609.1"/>
    </source>
</evidence>
<protein>
    <recommendedName>
        <fullName evidence="1">Type I restriction enzyme R protein N-terminal domain-containing protein</fullName>
    </recommendedName>
</protein>
<sequence length="202" mass="24322">MYECQMSDLKEKRERLMVQNEKTVQNIIVTKFLEILGYNDEWYIYENDLYNSKLYSDISICIDRNKSLLLIVEVKNSNISINDDELEQLSRYMNAKKAEWGIITNGNDFILYNNDIDGNIDERVVWKYNLSNNKNIQYVRYFSYEYIFKKKVSNFFKYIRQFEVYFLENNKASSLKGYKGTLYYFFDFLATNKLSTFYSGVF</sequence>
<reference evidence="2 3" key="1">
    <citation type="submission" date="2012-01" db="EMBL/GenBank/DDBJ databases">
        <title>Complete sequence of chromosome of Clostridium pasteurianum BC1.</title>
        <authorList>
            <consortium name="US DOE Joint Genome Institute"/>
            <person name="Lucas S."/>
            <person name="Han J."/>
            <person name="Lapidus A."/>
            <person name="Cheng J.-F."/>
            <person name="Goodwin L."/>
            <person name="Pitluck S."/>
            <person name="Peters L."/>
            <person name="Mikhailova N."/>
            <person name="Teshima H."/>
            <person name="Detter J.C."/>
            <person name="Han C."/>
            <person name="Tapia R."/>
            <person name="Land M."/>
            <person name="Hauser L."/>
            <person name="Kyrpides N."/>
            <person name="Ivanova N."/>
            <person name="Pagani I."/>
            <person name="Dunn J."/>
            <person name="Taghavi S."/>
            <person name="Francis A."/>
            <person name="van der Lelie D."/>
            <person name="Woyke T."/>
        </authorList>
    </citation>
    <scope>NUCLEOTIDE SEQUENCE [LARGE SCALE GENOMIC DNA]</scope>
    <source>
        <strain evidence="2 3">BC1</strain>
    </source>
</reference>
<dbReference type="eggNOG" id="ENOG502ZMK4">
    <property type="taxonomic scope" value="Bacteria"/>
</dbReference>
<proteinExistence type="predicted"/>
<feature type="domain" description="Type I restriction enzyme R protein N-terminal" evidence="1">
    <location>
        <begin position="23"/>
        <end position="116"/>
    </location>
</feature>
<accession>R4KAS3</accession>
<dbReference type="InterPro" id="IPR029464">
    <property type="entry name" value="HSDR_N"/>
</dbReference>
<dbReference type="AlphaFoldDB" id="R4KAS3"/>
<dbReference type="OrthoDB" id="9148007at2"/>
<gene>
    <name evidence="2" type="ORF">Clopa_2770</name>
</gene>
<keyword evidence="3" id="KW-1185">Reference proteome</keyword>
<dbReference type="RefSeq" id="WP_015615903.1">
    <property type="nucleotide sequence ID" value="NC_021182.1"/>
</dbReference>
<dbReference type="KEGG" id="cpas:Clopa_2770"/>
<dbReference type="PATRIC" id="fig|86416.3.peg.2757"/>
<dbReference type="STRING" id="86416.Clopa_2770"/>